<evidence type="ECO:0000313" key="3">
    <source>
        <dbReference type="Proteomes" id="UP000618931"/>
    </source>
</evidence>
<reference evidence="2 3" key="1">
    <citation type="submission" date="2020-11" db="EMBL/GenBank/DDBJ databases">
        <authorList>
            <person name="Kim M.K."/>
        </authorList>
    </citation>
    <scope>NUCLEOTIDE SEQUENCE [LARGE SCALE GENOMIC DNA]</scope>
    <source>
        <strain evidence="2 3">BT662</strain>
    </source>
</reference>
<dbReference type="EMBL" id="JADQDM010000001">
    <property type="protein sequence ID" value="MBF9220108.1"/>
    <property type="molecule type" value="Genomic_DNA"/>
</dbReference>
<keyword evidence="1" id="KW-0732">Signal</keyword>
<dbReference type="InterPro" id="IPR052918">
    <property type="entry name" value="Motility_Chemotaxis_Reg"/>
</dbReference>
<dbReference type="PANTHER" id="PTHR35580:SF1">
    <property type="entry name" value="PHYTASE-LIKE DOMAIN-CONTAINING PROTEIN"/>
    <property type="match status" value="1"/>
</dbReference>
<accession>A0ABS0I059</accession>
<name>A0ABS0I059_9BACT</name>
<dbReference type="PANTHER" id="PTHR35580">
    <property type="entry name" value="CELL SURFACE GLYCOPROTEIN (S-LAYER PROTEIN)-LIKE PROTEIN"/>
    <property type="match status" value="1"/>
</dbReference>
<evidence type="ECO:0000313" key="2">
    <source>
        <dbReference type="EMBL" id="MBF9220108.1"/>
    </source>
</evidence>
<dbReference type="RefSeq" id="WP_196291551.1">
    <property type="nucleotide sequence ID" value="NZ_JADQDM010000001.1"/>
</dbReference>
<comment type="caution">
    <text evidence="2">The sequence shown here is derived from an EMBL/GenBank/DDBJ whole genome shotgun (WGS) entry which is preliminary data.</text>
</comment>
<proteinExistence type="predicted"/>
<sequence>MVNFSTLPPAALLRTLVALFLLALSLPAAAQAPPAWQSARAVATATAAAANNYSVVTATAVDAAGNVYLAGKFRNTVVLGSTMLTSLGDNDVFVAKFSPVSNQFVWAQQAGGTGYDAATALAVNKTSVYVTGSFSGSTASFGTLPEASPAPPLASAP</sequence>
<feature type="signal peptide" evidence="1">
    <location>
        <begin position="1"/>
        <end position="30"/>
    </location>
</feature>
<keyword evidence="3" id="KW-1185">Reference proteome</keyword>
<dbReference type="Proteomes" id="UP000618931">
    <property type="component" value="Unassembled WGS sequence"/>
</dbReference>
<gene>
    <name evidence="2" type="ORF">I2H31_03240</name>
</gene>
<organism evidence="2 3">
    <name type="scientific">Hymenobacter ruricola</name>
    <dbReference type="NCBI Taxonomy" id="2791023"/>
    <lineage>
        <taxon>Bacteria</taxon>
        <taxon>Pseudomonadati</taxon>
        <taxon>Bacteroidota</taxon>
        <taxon>Cytophagia</taxon>
        <taxon>Cytophagales</taxon>
        <taxon>Hymenobacteraceae</taxon>
        <taxon>Hymenobacter</taxon>
    </lineage>
</organism>
<evidence type="ECO:0000256" key="1">
    <source>
        <dbReference type="SAM" id="SignalP"/>
    </source>
</evidence>
<protein>
    <submittedName>
        <fullName evidence="2">Uncharacterized protein</fullName>
    </submittedName>
</protein>
<feature type="chain" id="PRO_5046192871" evidence="1">
    <location>
        <begin position="31"/>
        <end position="157"/>
    </location>
</feature>